<evidence type="ECO:0000313" key="2">
    <source>
        <dbReference type="Proteomes" id="UP000603317"/>
    </source>
</evidence>
<comment type="caution">
    <text evidence="1">The sequence shown here is derived from an EMBL/GenBank/DDBJ whole genome shotgun (WGS) entry which is preliminary data.</text>
</comment>
<accession>A0ABQ1F9K0</accession>
<organism evidence="1 2">
    <name type="scientific">Blastomonas marina</name>
    <dbReference type="NCBI Taxonomy" id="1867408"/>
    <lineage>
        <taxon>Bacteria</taxon>
        <taxon>Pseudomonadati</taxon>
        <taxon>Pseudomonadota</taxon>
        <taxon>Alphaproteobacteria</taxon>
        <taxon>Sphingomonadales</taxon>
        <taxon>Sphingomonadaceae</taxon>
        <taxon>Blastomonas</taxon>
    </lineage>
</organism>
<dbReference type="SUPFAM" id="SSF55874">
    <property type="entry name" value="ATPase domain of HSP90 chaperone/DNA topoisomerase II/histidine kinase"/>
    <property type="match status" value="1"/>
</dbReference>
<name>A0ABQ1F9K0_9SPHN</name>
<keyword evidence="2" id="KW-1185">Reference proteome</keyword>
<proteinExistence type="predicted"/>
<dbReference type="Gene3D" id="3.30.565.10">
    <property type="entry name" value="Histidine kinase-like ATPase, C-terminal domain"/>
    <property type="match status" value="1"/>
</dbReference>
<dbReference type="EMBL" id="BMID01000001">
    <property type="protein sequence ID" value="GGA02645.1"/>
    <property type="molecule type" value="Genomic_DNA"/>
</dbReference>
<dbReference type="InterPro" id="IPR036890">
    <property type="entry name" value="HATPase_C_sf"/>
</dbReference>
<dbReference type="Pfam" id="PF13589">
    <property type="entry name" value="HATPase_c_3"/>
    <property type="match status" value="1"/>
</dbReference>
<evidence type="ECO:0000313" key="1">
    <source>
        <dbReference type="EMBL" id="GGA02645.1"/>
    </source>
</evidence>
<dbReference type="Proteomes" id="UP000603317">
    <property type="component" value="Unassembled WGS sequence"/>
</dbReference>
<reference evidence="2" key="1">
    <citation type="journal article" date="2019" name="Int. J. Syst. Evol. Microbiol.">
        <title>The Global Catalogue of Microorganisms (GCM) 10K type strain sequencing project: providing services to taxonomists for standard genome sequencing and annotation.</title>
        <authorList>
            <consortium name="The Broad Institute Genomics Platform"/>
            <consortium name="The Broad Institute Genome Sequencing Center for Infectious Disease"/>
            <person name="Wu L."/>
            <person name="Ma J."/>
        </authorList>
    </citation>
    <scope>NUCLEOTIDE SEQUENCE [LARGE SCALE GENOMIC DNA]</scope>
    <source>
        <strain evidence="2">CGMCC 1.15297</strain>
    </source>
</reference>
<sequence length="552" mass="62306">MEEEDASEFNFAISLSVLNHLGRNLYRNFITVLGEAISNSWDADANNVWISFDKNKNSFYVKDDGNGMNAADFQNKFLKIGYSKRKDLGSESESGRPFIGAKGIGKLALLSCAERITIFTRDDADEDYVGGVIDNSGLDEAITDDLEPGQYQLEQPDENLLIGKEDGHETGTIIVFEGADRILRTSEEQIRKLLALSFHFSLLDEAFTIHVNGKPISLDDLQTLTSKTEFVWKIESYDDEFKKAFTNLKEQVDAPETELDLTGFIATVEKPSHLNIRGKGERATVDLFVNGRLREKNILSHLPSQRIVESYVYGQIHFNSMDGDGDSPFTSSREGVVADDDNFVELIDYLKSTLFPQVIDQWDELRIKYRQTGDDENKRKSVKDRKAAELAGAAKKEFKLKKTDANADLVEKWLDDLEPDAEFNLSSYADCFLSENLIRKYVGHKGIAPIEGIKTNIKGYRETEEKRKEEANISFDIRRDDDDLSYLGMDDLAFTAEGSKDKSKQSLWLDAINFKPVRNAVGHTGTLTDNSKAHLKLVLENIKGRLRKLLKT</sequence>
<dbReference type="RefSeq" id="WP_188641589.1">
    <property type="nucleotide sequence ID" value="NZ_BMID01000001.1"/>
</dbReference>
<protein>
    <submittedName>
        <fullName evidence="1">Molecular chaperone Hsp90</fullName>
    </submittedName>
</protein>
<gene>
    <name evidence="1" type="ORF">GCM10010923_09310</name>
</gene>